<dbReference type="PROSITE" id="PS00108">
    <property type="entry name" value="PROTEIN_KINASE_ST"/>
    <property type="match status" value="1"/>
</dbReference>
<dbReference type="Gene3D" id="3.30.200.20">
    <property type="entry name" value="Phosphorylase Kinase, domain 1"/>
    <property type="match status" value="1"/>
</dbReference>
<comment type="catalytic activity">
    <reaction evidence="7">
        <text>L-threonyl-[protein] + ATP = O-phospho-L-threonyl-[protein] + ADP + H(+)</text>
        <dbReference type="Rhea" id="RHEA:46608"/>
        <dbReference type="Rhea" id="RHEA-COMP:11060"/>
        <dbReference type="Rhea" id="RHEA-COMP:11605"/>
        <dbReference type="ChEBI" id="CHEBI:15378"/>
        <dbReference type="ChEBI" id="CHEBI:30013"/>
        <dbReference type="ChEBI" id="CHEBI:30616"/>
        <dbReference type="ChEBI" id="CHEBI:61977"/>
        <dbReference type="ChEBI" id="CHEBI:456216"/>
        <dbReference type="EC" id="2.7.11.1"/>
    </reaction>
</comment>
<evidence type="ECO:0000313" key="12">
    <source>
        <dbReference type="Proteomes" id="UP001165160"/>
    </source>
</evidence>
<gene>
    <name evidence="11" type="ORF">TrVE_jg3401</name>
</gene>
<keyword evidence="6" id="KW-0067">ATP-binding</keyword>
<dbReference type="InterPro" id="IPR050588">
    <property type="entry name" value="WNK_Ser-Thr_kinase"/>
</dbReference>
<feature type="compositionally biased region" description="Basic and acidic residues" evidence="9">
    <location>
        <begin position="49"/>
        <end position="69"/>
    </location>
</feature>
<keyword evidence="2" id="KW-0723">Serine/threonine-protein kinase</keyword>
<feature type="compositionally biased region" description="Basic and acidic residues" evidence="9">
    <location>
        <begin position="596"/>
        <end position="612"/>
    </location>
</feature>
<feature type="compositionally biased region" description="Basic and acidic residues" evidence="9">
    <location>
        <begin position="105"/>
        <end position="124"/>
    </location>
</feature>
<evidence type="ECO:0000256" key="5">
    <source>
        <dbReference type="ARBA" id="ARBA00022777"/>
    </source>
</evidence>
<feature type="domain" description="Protein kinase" evidence="10">
    <location>
        <begin position="149"/>
        <end position="406"/>
    </location>
</feature>
<dbReference type="PROSITE" id="PS50011">
    <property type="entry name" value="PROTEIN_KINASE_DOM"/>
    <property type="match status" value="1"/>
</dbReference>
<keyword evidence="3" id="KW-0808">Transferase</keyword>
<feature type="compositionally biased region" description="Basic and acidic residues" evidence="9">
    <location>
        <begin position="454"/>
        <end position="466"/>
    </location>
</feature>
<evidence type="ECO:0000256" key="2">
    <source>
        <dbReference type="ARBA" id="ARBA00022527"/>
    </source>
</evidence>
<evidence type="ECO:0000256" key="4">
    <source>
        <dbReference type="ARBA" id="ARBA00022741"/>
    </source>
</evidence>
<feature type="region of interest" description="Disordered" evidence="9">
    <location>
        <begin position="892"/>
        <end position="916"/>
    </location>
</feature>
<evidence type="ECO:0000256" key="7">
    <source>
        <dbReference type="ARBA" id="ARBA00047899"/>
    </source>
</evidence>
<keyword evidence="4" id="KW-0547">Nucleotide-binding</keyword>
<dbReference type="FunFam" id="3.30.200.20:FF:000075">
    <property type="entry name" value="Probable serine/threonine-protein kinase WNK1"/>
    <property type="match status" value="1"/>
</dbReference>
<evidence type="ECO:0000313" key="11">
    <source>
        <dbReference type="EMBL" id="GMI03043.1"/>
    </source>
</evidence>
<feature type="region of interest" description="Disordered" evidence="9">
    <location>
        <begin position="747"/>
        <end position="796"/>
    </location>
</feature>
<feature type="compositionally biased region" description="Low complexity" evidence="9">
    <location>
        <begin position="93"/>
        <end position="103"/>
    </location>
</feature>
<evidence type="ECO:0000256" key="8">
    <source>
        <dbReference type="ARBA" id="ARBA00048679"/>
    </source>
</evidence>
<dbReference type="SMART" id="SM00220">
    <property type="entry name" value="S_TKc"/>
    <property type="match status" value="1"/>
</dbReference>
<feature type="compositionally biased region" description="Polar residues" evidence="9">
    <location>
        <begin position="1"/>
        <end position="24"/>
    </location>
</feature>
<feature type="compositionally biased region" description="Polar residues" evidence="9">
    <location>
        <begin position="556"/>
        <end position="567"/>
    </location>
</feature>
<evidence type="ECO:0000256" key="9">
    <source>
        <dbReference type="SAM" id="MobiDB-lite"/>
    </source>
</evidence>
<dbReference type="InterPro" id="IPR011009">
    <property type="entry name" value="Kinase-like_dom_sf"/>
</dbReference>
<sequence length="1099" mass="122831">MAEGKNSSPAIPNIETIPSFSQSNEEQHLDRRFKKQSNSGSLQDFNEENTIRREELGDDRDEKLTINEDRNEEGDTSSSPPASDPPPPPPPTSSTQSTPITETKQANKIDHKKQEAASLEHELNEMSQATSEKVGDHDIAEKSPGNRYVRFHEKLGSGAYKDVYRAYDTIEGIEVAWNLVTLSGIPKHEKARIINEVRLLEKLNHNNIISFHGSWVNREREEVVFVTEILSSGTLKSFINKVKVVRWRILKRWCIQILRGLSYLHGQEPPVIHRDLKCDNIFINGTSGDLRIGDLGLSTVMGNRSKALSVLGTPEFMAPELYDESYDEKVDVYAFGMCLLEMITQEIPYKECTNPAQIFKKVTNNVPPKLLSRVRDKEARDFISLCLESSPEKRPSTKELLESSFLEKKDGQDDHEPVVDPPVPEAVSELPERGVSVGKGEGLAKAGKNGSENDLQKQGEEKRGEDGGEPSTIPPPLPLQKVDSSASLKSVKSNEPLTPMESGGKEISVHPPVPEEGEDGVAGQLPQDNNSGDEKGSDGGSDPRSRTSSHDMGANNAPNHRPQNSRGSGEYTEILNSMQESEMNMKKVTVMMGRKTELTEEDGAKKPRKESIGSHVNIVESSRDNKEEKDVLHLCLILPVEGKQKQVQFSFHLVEDDPLAVAKEMVTELNVSEDDVSEISITINRLALAARQKQSEQYENDTTGKSVVVVEQQQQQAVAQQQQAVAQQQQQQQQKTVAKQQQQQQQKAVPAAVGGGNMPQHPPSIISTLSSTSSAGQSGQSTSNADLSKVDDDLSDDDEIEDEEMKLLKAEYTKNLGRANKAYHTRMDNLHKSRTEREQQHQKIVEKHERDMADYEKRIFNAEAEQKKRLKELETEWDTKKKELNGRQAKENLKNVRDEVRRDAQMQEEEEKKKLEGADLRKSMEALRAELEEAVALKEEALAQLKAERAGRQADRLQFEKVVAEIDEDKTLQALRRNLDLTATTTEPLGRDKGKTLQAVRRNLDSTATTTEPLGRDDPKVVILGNNVRTTNTTISNFSVDVHEAPEALLEALLSDQAKVDQKSLFQKIVKESVVYWSFMVEGTNNNFVHGALASRYLR</sequence>
<keyword evidence="5" id="KW-0418">Kinase</keyword>
<dbReference type="SUPFAM" id="SSF56112">
    <property type="entry name" value="Protein kinase-like (PK-like)"/>
    <property type="match status" value="1"/>
</dbReference>
<dbReference type="Gene3D" id="3.10.20.90">
    <property type="entry name" value="Phosphatidylinositol 3-kinase Catalytic Subunit, Chain A, domain 1"/>
    <property type="match status" value="1"/>
</dbReference>
<dbReference type="GO" id="GO:0004674">
    <property type="term" value="F:protein serine/threonine kinase activity"/>
    <property type="evidence" value="ECO:0007669"/>
    <property type="project" value="UniProtKB-KW"/>
</dbReference>
<feature type="compositionally biased region" description="Basic and acidic residues" evidence="9">
    <location>
        <begin position="532"/>
        <end position="549"/>
    </location>
</feature>
<dbReference type="Gene3D" id="1.10.510.10">
    <property type="entry name" value="Transferase(Phosphotransferase) domain 1"/>
    <property type="match status" value="1"/>
</dbReference>
<feature type="region of interest" description="Disordered" evidence="9">
    <location>
        <begin position="406"/>
        <end position="584"/>
    </location>
</feature>
<proteinExistence type="predicted"/>
<comment type="caution">
    <text evidence="11">The sequence shown here is derived from an EMBL/GenBank/DDBJ whole genome shotgun (WGS) entry which is preliminary data.</text>
</comment>
<evidence type="ECO:0000256" key="3">
    <source>
        <dbReference type="ARBA" id="ARBA00022679"/>
    </source>
</evidence>
<keyword evidence="12" id="KW-1185">Reference proteome</keyword>
<feature type="region of interest" description="Disordered" evidence="9">
    <location>
        <begin position="596"/>
        <end position="615"/>
    </location>
</feature>
<evidence type="ECO:0000256" key="1">
    <source>
        <dbReference type="ARBA" id="ARBA00012513"/>
    </source>
</evidence>
<dbReference type="AlphaFoldDB" id="A0A9W7CC39"/>
<dbReference type="Proteomes" id="UP001165160">
    <property type="component" value="Unassembled WGS sequence"/>
</dbReference>
<accession>A0A9W7CC39</accession>
<feature type="compositionally biased region" description="Pro residues" evidence="9">
    <location>
        <begin position="82"/>
        <end position="92"/>
    </location>
</feature>
<protein>
    <recommendedName>
        <fullName evidence="1">non-specific serine/threonine protein kinase</fullName>
        <ecNumber evidence="1">2.7.11.1</ecNumber>
    </recommendedName>
</protein>
<dbReference type="GO" id="GO:0005524">
    <property type="term" value="F:ATP binding"/>
    <property type="evidence" value="ECO:0007669"/>
    <property type="project" value="UniProtKB-KW"/>
</dbReference>
<dbReference type="PANTHER" id="PTHR13902">
    <property type="entry name" value="SERINE/THREONINE-PROTEIN KINASE WNK WITH NO LYSINE -RELATED"/>
    <property type="match status" value="1"/>
</dbReference>
<evidence type="ECO:0000256" key="6">
    <source>
        <dbReference type="ARBA" id="ARBA00022840"/>
    </source>
</evidence>
<dbReference type="Pfam" id="PF00069">
    <property type="entry name" value="Pkinase"/>
    <property type="match status" value="1"/>
</dbReference>
<dbReference type="InterPro" id="IPR008271">
    <property type="entry name" value="Ser/Thr_kinase_AS"/>
</dbReference>
<feature type="compositionally biased region" description="Polar residues" evidence="9">
    <location>
        <begin position="482"/>
        <end position="496"/>
    </location>
</feature>
<dbReference type="FunFam" id="1.10.510.10:FF:001565">
    <property type="entry name" value="WNK protein kinase"/>
    <property type="match status" value="1"/>
</dbReference>
<dbReference type="CDD" id="cd13983">
    <property type="entry name" value="STKc_WNK"/>
    <property type="match status" value="1"/>
</dbReference>
<feature type="compositionally biased region" description="Low complexity" evidence="9">
    <location>
        <begin position="764"/>
        <end position="787"/>
    </location>
</feature>
<dbReference type="EMBL" id="BRXX01000294">
    <property type="protein sequence ID" value="GMI03043.1"/>
    <property type="molecule type" value="Genomic_DNA"/>
</dbReference>
<reference evidence="12" key="1">
    <citation type="journal article" date="2023" name="Commun. Biol.">
        <title>Genome analysis of Parmales, the sister group of diatoms, reveals the evolutionary specialization of diatoms from phago-mixotrophs to photoautotrophs.</title>
        <authorList>
            <person name="Ban H."/>
            <person name="Sato S."/>
            <person name="Yoshikawa S."/>
            <person name="Yamada K."/>
            <person name="Nakamura Y."/>
            <person name="Ichinomiya M."/>
            <person name="Sato N."/>
            <person name="Blanc-Mathieu R."/>
            <person name="Endo H."/>
            <person name="Kuwata A."/>
            <person name="Ogata H."/>
        </authorList>
    </citation>
    <scope>NUCLEOTIDE SEQUENCE [LARGE SCALE GENOMIC DNA]</scope>
    <source>
        <strain evidence="12">NIES 3699</strain>
    </source>
</reference>
<name>A0A9W7CC39_9STRA</name>
<comment type="catalytic activity">
    <reaction evidence="8">
        <text>L-seryl-[protein] + ATP = O-phospho-L-seryl-[protein] + ADP + H(+)</text>
        <dbReference type="Rhea" id="RHEA:17989"/>
        <dbReference type="Rhea" id="RHEA-COMP:9863"/>
        <dbReference type="Rhea" id="RHEA-COMP:11604"/>
        <dbReference type="ChEBI" id="CHEBI:15378"/>
        <dbReference type="ChEBI" id="CHEBI:29999"/>
        <dbReference type="ChEBI" id="CHEBI:30616"/>
        <dbReference type="ChEBI" id="CHEBI:83421"/>
        <dbReference type="ChEBI" id="CHEBI:456216"/>
        <dbReference type="EC" id="2.7.11.1"/>
    </reaction>
</comment>
<organism evidence="11 12">
    <name type="scientific">Triparma verrucosa</name>
    <dbReference type="NCBI Taxonomy" id="1606542"/>
    <lineage>
        <taxon>Eukaryota</taxon>
        <taxon>Sar</taxon>
        <taxon>Stramenopiles</taxon>
        <taxon>Ochrophyta</taxon>
        <taxon>Bolidophyceae</taxon>
        <taxon>Parmales</taxon>
        <taxon>Triparmaceae</taxon>
        <taxon>Triparma</taxon>
    </lineage>
</organism>
<dbReference type="EC" id="2.7.11.1" evidence="1"/>
<dbReference type="InterPro" id="IPR000719">
    <property type="entry name" value="Prot_kinase_dom"/>
</dbReference>
<feature type="compositionally biased region" description="Basic and acidic residues" evidence="9">
    <location>
        <begin position="406"/>
        <end position="418"/>
    </location>
</feature>
<feature type="region of interest" description="Disordered" evidence="9">
    <location>
        <begin position="1"/>
        <end position="142"/>
    </location>
</feature>
<evidence type="ECO:0000259" key="10">
    <source>
        <dbReference type="PROSITE" id="PS50011"/>
    </source>
</evidence>